<evidence type="ECO:0000313" key="5">
    <source>
        <dbReference type="Proteomes" id="UP001478817"/>
    </source>
</evidence>
<evidence type="ECO:0000256" key="2">
    <source>
        <dbReference type="ARBA" id="ARBA00022643"/>
    </source>
</evidence>
<dbReference type="EMBL" id="JBBNGS010000011">
    <property type="protein sequence ID" value="MEQ2638033.1"/>
    <property type="molecule type" value="Genomic_DNA"/>
</dbReference>
<protein>
    <submittedName>
        <fullName evidence="4">Flavodoxin family protein</fullName>
    </submittedName>
</protein>
<feature type="domain" description="NADPH-dependent FMN reductase-like" evidence="3">
    <location>
        <begin position="3"/>
        <end position="173"/>
    </location>
</feature>
<dbReference type="PANTHER" id="PTHR43278">
    <property type="entry name" value="NAD(P)H-DEPENDENT FMN-CONTAINING OXIDOREDUCTASE YWQN-RELATED"/>
    <property type="match status" value="1"/>
</dbReference>
<evidence type="ECO:0000256" key="1">
    <source>
        <dbReference type="ARBA" id="ARBA00022630"/>
    </source>
</evidence>
<sequence length="332" mass="36404">MTKIVGVSFGTKNGNNDTICKAVLLAAKEADCEVEFIRAMDLDIKHCTGCITCVKMLMSGTKNMCIHKDDFDWLAFEMFRADGVVMVDPIFETGASGLFHTIMDRFGPRMDTGNNFISTQIAKGRLAEGGPAAQGVVVPDPAIMSPKAVSYIGIGGSDWGTHVQSEHQLQAMTPSWKVIDNEWVPWSKTALMDDALIDRATKIGQNLAAAAKQIQENCASGKQPYEGVEYQGERGICPHCNCNDFYIVPGENRAICCVCGLEGELSVDESGAHVTYRDEDLHKAHDIISGKEIHGKDIQENEGKLAEMKKTQAYKDRVNFYKEAISATTPER</sequence>
<evidence type="ECO:0000313" key="4">
    <source>
        <dbReference type="EMBL" id="MEQ2638033.1"/>
    </source>
</evidence>
<dbReference type="RefSeq" id="WP_349182632.1">
    <property type="nucleotide sequence ID" value="NZ_JBBNGS010000011.1"/>
</dbReference>
<proteinExistence type="predicted"/>
<name>A0ABV1IGK1_9ACTN</name>
<keyword evidence="1" id="KW-0285">Flavoprotein</keyword>
<dbReference type="Pfam" id="PF03358">
    <property type="entry name" value="FMN_red"/>
    <property type="match status" value="1"/>
</dbReference>
<dbReference type="InterPro" id="IPR005025">
    <property type="entry name" value="FMN_Rdtase-like_dom"/>
</dbReference>
<dbReference type="Proteomes" id="UP001478817">
    <property type="component" value="Unassembled WGS sequence"/>
</dbReference>
<comment type="caution">
    <text evidence="4">The sequence shown here is derived from an EMBL/GenBank/DDBJ whole genome shotgun (WGS) entry which is preliminary data.</text>
</comment>
<dbReference type="InterPro" id="IPR051796">
    <property type="entry name" value="ISF_SsuE-like"/>
</dbReference>
<organism evidence="4 5">
    <name type="scientific">Paratractidigestivibacter faecalis</name>
    <dbReference type="NCBI Taxonomy" id="2292441"/>
    <lineage>
        <taxon>Bacteria</taxon>
        <taxon>Bacillati</taxon>
        <taxon>Actinomycetota</taxon>
        <taxon>Coriobacteriia</taxon>
        <taxon>Coriobacteriales</taxon>
        <taxon>Atopobiaceae</taxon>
        <taxon>Paratractidigestivibacter</taxon>
    </lineage>
</organism>
<accession>A0ABV1IGK1</accession>
<gene>
    <name evidence="4" type="ORF">AAAT05_06740</name>
</gene>
<dbReference type="SUPFAM" id="SSF52218">
    <property type="entry name" value="Flavoproteins"/>
    <property type="match status" value="1"/>
</dbReference>
<dbReference type="PANTHER" id="PTHR43278:SF4">
    <property type="entry name" value="NAD(P)H-DEPENDENT FMN-CONTAINING OXIDOREDUCTASE YWQN-RELATED"/>
    <property type="match status" value="1"/>
</dbReference>
<dbReference type="Gene3D" id="3.40.50.360">
    <property type="match status" value="1"/>
</dbReference>
<keyword evidence="2" id="KW-0288">FMN</keyword>
<dbReference type="InterPro" id="IPR029039">
    <property type="entry name" value="Flavoprotein-like_sf"/>
</dbReference>
<reference evidence="4 5" key="1">
    <citation type="submission" date="2024-04" db="EMBL/GenBank/DDBJ databases">
        <title>Human intestinal bacterial collection.</title>
        <authorList>
            <person name="Pauvert C."/>
            <person name="Hitch T.C.A."/>
            <person name="Clavel T."/>
        </authorList>
    </citation>
    <scope>NUCLEOTIDE SEQUENCE [LARGE SCALE GENOMIC DNA]</scope>
    <source>
        <strain evidence="4 5">CLA-AA-H197</strain>
    </source>
</reference>
<keyword evidence="5" id="KW-1185">Reference proteome</keyword>
<evidence type="ECO:0000259" key="3">
    <source>
        <dbReference type="Pfam" id="PF03358"/>
    </source>
</evidence>